<accession>A0A8S4QAP2</accession>
<reference evidence="14" key="1">
    <citation type="submission" date="2022-03" db="EMBL/GenBank/DDBJ databases">
        <authorList>
            <person name="Martin C."/>
        </authorList>
    </citation>
    <scope>NUCLEOTIDE SEQUENCE</scope>
</reference>
<feature type="domain" description="SUN" evidence="13">
    <location>
        <begin position="316"/>
        <end position="485"/>
    </location>
</feature>
<feature type="compositionally biased region" description="Polar residues" evidence="11">
    <location>
        <begin position="75"/>
        <end position="84"/>
    </location>
</feature>
<protein>
    <recommendedName>
        <fullName evidence="13">SUN domain-containing protein</fullName>
    </recommendedName>
</protein>
<dbReference type="InterPro" id="IPR045120">
    <property type="entry name" value="Suco/Slp1-like"/>
</dbReference>
<evidence type="ECO:0000259" key="13">
    <source>
        <dbReference type="PROSITE" id="PS51469"/>
    </source>
</evidence>
<evidence type="ECO:0000256" key="4">
    <source>
        <dbReference type="ARBA" id="ARBA00022824"/>
    </source>
</evidence>
<keyword evidence="4" id="KW-0256">Endoplasmic reticulum</keyword>
<dbReference type="PROSITE" id="PS51469">
    <property type="entry name" value="SUN"/>
    <property type="match status" value="1"/>
</dbReference>
<dbReference type="EMBL" id="CAIIXF020000173">
    <property type="protein sequence ID" value="CAH1802917.1"/>
    <property type="molecule type" value="Genomic_DNA"/>
</dbReference>
<feature type="region of interest" description="Disordered" evidence="11">
    <location>
        <begin position="749"/>
        <end position="770"/>
    </location>
</feature>
<feature type="chain" id="PRO_5035801011" description="SUN domain-containing protein" evidence="12">
    <location>
        <begin position="27"/>
        <end position="919"/>
    </location>
</feature>
<comment type="subcellular location">
    <subcellularLocation>
        <location evidence="8">Endomembrane system</location>
        <topology evidence="8">Single-pass type I membrane protein</topology>
    </subcellularLocation>
    <subcellularLocation>
        <location evidence="1">Endoplasmic reticulum membrane</location>
        <topology evidence="1">Single-pass membrane protein</topology>
    </subcellularLocation>
</comment>
<dbReference type="Pfam" id="PF07738">
    <property type="entry name" value="Sad1_UNC"/>
    <property type="match status" value="1"/>
</dbReference>
<keyword evidence="2" id="KW-0812">Transmembrane</keyword>
<keyword evidence="6" id="KW-0472">Membrane</keyword>
<feature type="compositionally biased region" description="Pro residues" evidence="11">
    <location>
        <begin position="123"/>
        <end position="140"/>
    </location>
</feature>
<feature type="compositionally biased region" description="Acidic residues" evidence="11">
    <location>
        <begin position="871"/>
        <end position="881"/>
    </location>
</feature>
<comment type="subunit">
    <text evidence="10">Interacts with EMP65.</text>
</comment>
<organism evidence="14 15">
    <name type="scientific">Owenia fusiformis</name>
    <name type="common">Polychaete worm</name>
    <dbReference type="NCBI Taxonomy" id="6347"/>
    <lineage>
        <taxon>Eukaryota</taxon>
        <taxon>Metazoa</taxon>
        <taxon>Spiralia</taxon>
        <taxon>Lophotrochozoa</taxon>
        <taxon>Annelida</taxon>
        <taxon>Polychaeta</taxon>
        <taxon>Sedentaria</taxon>
        <taxon>Canalipalpata</taxon>
        <taxon>Sabellida</taxon>
        <taxon>Oweniida</taxon>
        <taxon>Oweniidae</taxon>
        <taxon>Owenia</taxon>
    </lineage>
</organism>
<evidence type="ECO:0000256" key="6">
    <source>
        <dbReference type="ARBA" id="ARBA00023136"/>
    </source>
</evidence>
<evidence type="ECO:0000256" key="2">
    <source>
        <dbReference type="ARBA" id="ARBA00022692"/>
    </source>
</evidence>
<gene>
    <name evidence="14" type="ORF">OFUS_LOCUS26556</name>
</gene>
<feature type="compositionally biased region" description="Basic and acidic residues" evidence="11">
    <location>
        <begin position="163"/>
        <end position="182"/>
    </location>
</feature>
<feature type="compositionally biased region" description="Basic and acidic residues" evidence="11">
    <location>
        <begin position="103"/>
        <end position="116"/>
    </location>
</feature>
<feature type="signal peptide" evidence="12">
    <location>
        <begin position="1"/>
        <end position="26"/>
    </location>
</feature>
<feature type="non-terminal residue" evidence="14">
    <location>
        <position position="1"/>
    </location>
</feature>
<comment type="caution">
    <text evidence="14">The sequence shown here is derived from an EMBL/GenBank/DDBJ whole genome shotgun (WGS) entry which is preliminary data.</text>
</comment>
<evidence type="ECO:0000256" key="9">
    <source>
        <dbReference type="ARBA" id="ARBA00061226"/>
    </source>
</evidence>
<evidence type="ECO:0000256" key="3">
    <source>
        <dbReference type="ARBA" id="ARBA00022729"/>
    </source>
</evidence>
<feature type="region of interest" description="Disordered" evidence="11">
    <location>
        <begin position="314"/>
        <end position="345"/>
    </location>
</feature>
<dbReference type="PANTHER" id="PTHR12953:SF0">
    <property type="entry name" value="SUN DOMAIN-CONTAINING OSSIFICATION FACTOR"/>
    <property type="match status" value="1"/>
</dbReference>
<evidence type="ECO:0000256" key="10">
    <source>
        <dbReference type="ARBA" id="ARBA00064635"/>
    </source>
</evidence>
<dbReference type="FunFam" id="2.60.120.260:FF:000099">
    <property type="entry name" value="Uncharacterized protein, isoform C"/>
    <property type="match status" value="1"/>
</dbReference>
<keyword evidence="7" id="KW-0325">Glycoprotein</keyword>
<feature type="compositionally biased region" description="Basic and acidic residues" evidence="11">
    <location>
        <begin position="319"/>
        <end position="335"/>
    </location>
</feature>
<name>A0A8S4QAP2_OWEFU</name>
<feature type="compositionally biased region" description="Low complexity" evidence="11">
    <location>
        <begin position="882"/>
        <end position="891"/>
    </location>
</feature>
<dbReference type="OrthoDB" id="266334at2759"/>
<dbReference type="PANTHER" id="PTHR12953">
    <property type="entry name" value="MEMBRANE PROTEIN CH1 RELATED"/>
    <property type="match status" value="1"/>
</dbReference>
<feature type="compositionally biased region" description="Polar residues" evidence="11">
    <location>
        <begin position="534"/>
        <end position="558"/>
    </location>
</feature>
<proteinExistence type="inferred from homology"/>
<evidence type="ECO:0000256" key="1">
    <source>
        <dbReference type="ARBA" id="ARBA00004389"/>
    </source>
</evidence>
<feature type="region of interest" description="Disordered" evidence="11">
    <location>
        <begin position="793"/>
        <end position="901"/>
    </location>
</feature>
<dbReference type="AlphaFoldDB" id="A0A8S4QAP2"/>
<evidence type="ECO:0000313" key="14">
    <source>
        <dbReference type="EMBL" id="CAH1802917.1"/>
    </source>
</evidence>
<sequence>MKELILSNALFTCVLLLSVWCELSISESHLEEVASNTGKHTVDTENIATANGQDQGSDVAVEEEGTPQENDPPDKNQNSNNHLNDASHGDHDNPSDKLQSQTDLHENKEVEGRDMDISVEAVTPPPESDITHPPPQPVPTPQTSSGTEPQEELLETTNIASENQDKSIAKISVPEEHEDVKSIDCSTNIVIDKSQSETTSDNQEDNKPQVAEDAPVTTEAKDPLLSETVPGTDKDTNEQLVANGDKEVPVEVVAAESEDDGVDTDTPKDFKTEPPSGKIDQAAKSKEDDEVEEDINVPINANMMSFEDWKHHKSLSEQLDEKSKEENTQVKDGSKSNKKRQNQASAQCGAKVVAWNPEADNPHNILSENRDLYMINPCKAKKWVVIELCEPVQIDQIELANFELFSSTPDMLNITVSDRYPAKEWKKIGVVHAKDERAIQAFHFNRSSSRVFMMYAKFVKIEMLTYYSNEHFCPMSIVRVFGTAMSDDDFDDDAVAVASDDTAVNKEPENNIIQQAFDKVTDIVNSFVKGSAENNGSVGAKSNENGLQNVSGQQNSSVGEYMLPCVPGVESGDPIDVNNESVTKGDASQTLPQTPTLGTESADSKGEIPENMLIRKLEPHEQVSDMLSPKTPHPYPPMYSNQPKSHTCDFCQLQSGSTDSCTISRNCFLGFIQNAANKCTHQRFCEPPSIKHHNSADIKKTTQTYEPILIESVGIIEVIDVPVKEEVEVERENGAKIEGEIIKNTGVEDIPESSEVTGSKADVPAGTGSSDSVIYIQPTATISASDISITETIESSQMENRPTTEQQTTEHIQHTAVPKETTMPKGPEITESNTDAESNEKNSPEAGQALEQQGSEHSVGKIVQKVVDAIEVVDEGEDEGSQQEQQQQVDEPIQKKKESAMMRLHNKVKELERNMSISE</sequence>
<evidence type="ECO:0000256" key="5">
    <source>
        <dbReference type="ARBA" id="ARBA00022989"/>
    </source>
</evidence>
<dbReference type="GO" id="GO:0005789">
    <property type="term" value="C:endoplasmic reticulum membrane"/>
    <property type="evidence" value="ECO:0007669"/>
    <property type="project" value="UniProtKB-SubCell"/>
</dbReference>
<comment type="similarity">
    <text evidence="9">Belongs to the SLP1 family.</text>
</comment>
<evidence type="ECO:0000256" key="12">
    <source>
        <dbReference type="SAM" id="SignalP"/>
    </source>
</evidence>
<dbReference type="Proteomes" id="UP000749559">
    <property type="component" value="Unassembled WGS sequence"/>
</dbReference>
<dbReference type="InterPro" id="IPR012919">
    <property type="entry name" value="SUN_dom"/>
</dbReference>
<keyword evidence="3 12" id="KW-0732">Signal</keyword>
<feature type="region of interest" description="Disordered" evidence="11">
    <location>
        <begin position="48"/>
        <end position="292"/>
    </location>
</feature>
<feature type="compositionally biased region" description="Polar residues" evidence="11">
    <location>
        <begin position="578"/>
        <end position="601"/>
    </location>
</feature>
<evidence type="ECO:0000313" key="15">
    <source>
        <dbReference type="Proteomes" id="UP000749559"/>
    </source>
</evidence>
<feature type="region of interest" description="Disordered" evidence="11">
    <location>
        <begin position="534"/>
        <end position="608"/>
    </location>
</feature>
<feature type="compositionally biased region" description="Basic and acidic residues" evidence="11">
    <location>
        <begin position="85"/>
        <end position="95"/>
    </location>
</feature>
<keyword evidence="15" id="KW-1185">Reference proteome</keyword>
<evidence type="ECO:0000256" key="11">
    <source>
        <dbReference type="SAM" id="MobiDB-lite"/>
    </source>
</evidence>
<dbReference type="GO" id="GO:0034975">
    <property type="term" value="P:protein folding in endoplasmic reticulum"/>
    <property type="evidence" value="ECO:0007669"/>
    <property type="project" value="TreeGrafter"/>
</dbReference>
<evidence type="ECO:0000256" key="8">
    <source>
        <dbReference type="ARBA" id="ARBA00046288"/>
    </source>
</evidence>
<keyword evidence="5" id="KW-1133">Transmembrane helix</keyword>
<evidence type="ECO:0000256" key="7">
    <source>
        <dbReference type="ARBA" id="ARBA00023180"/>
    </source>
</evidence>